<dbReference type="SUPFAM" id="SSF53223">
    <property type="entry name" value="Aminoacid dehydrogenase-like, N-terminal domain"/>
    <property type="match status" value="1"/>
</dbReference>
<keyword evidence="9" id="KW-1185">Reference proteome</keyword>
<sequence length="602" mass="64153">MCRRAPKGIMVGKSCVRGRGFVMPIGRRNAAVKFQAVIGRKGHTVSADKTTVGSPGIAVLRDPIRNRGTAFSPQQRADLGLAGLLPPTMQTLEQQAMRAYGQFIGQPTPLAKNTFLEALRDRNETLYYKLLVDHLIEMLPIVYDPVVGEAIEQYSHEYQRPRGVYLSVDDPGGVETAFANIGFGAEDVDLLVATDAEEILGIGDWGSNGMAISQGKLAVYTAAAGIDPGRVIPVMLDVGTDNEALLNDPLYVGVRHSRTRGPAYDRLIDAYISTASRLFPKALLHFEDFGPSNARRILLEHTDKACIFNDDMQGTGAITLAAILAGVRVAGTPLADQRVVVFGAGTAGVGIADQIRAAMVRAGAQVDAATRQVWLVDRQGLLLDDMGDLRDFQTPYARPASEAKGYPRDGEGRITLATTVAEVHPTILVGTSTMGGAFTEPIVRDMAAHVERPLIFPLSNPTEKIEAHPADLVSWTDGLALIGTGTPWQPVPYHGVDYKIGQANNALVYPGLGLGTVVARAKHVTPGMIRAAADAIAGLVDTATRGASLLPEVANLRAASATVAVAVVHQALDEGVARVETDDVVQAVQDAMWQPVYPDAVV</sequence>
<keyword evidence="8" id="KW-0560">Oxidoreductase</keyword>
<dbReference type="InterPro" id="IPR001891">
    <property type="entry name" value="Malic_OxRdtase"/>
</dbReference>
<dbReference type="EMBL" id="JBHUCP010000019">
    <property type="protein sequence ID" value="MFD1532658.1"/>
    <property type="molecule type" value="Genomic_DNA"/>
</dbReference>
<evidence type="ECO:0000259" key="6">
    <source>
        <dbReference type="SMART" id="SM00919"/>
    </source>
</evidence>
<organism evidence="8 9">
    <name type="scientific">Pseudonocardia aurantiaca</name>
    <dbReference type="NCBI Taxonomy" id="75290"/>
    <lineage>
        <taxon>Bacteria</taxon>
        <taxon>Bacillati</taxon>
        <taxon>Actinomycetota</taxon>
        <taxon>Actinomycetes</taxon>
        <taxon>Pseudonocardiales</taxon>
        <taxon>Pseudonocardiaceae</taxon>
        <taxon>Pseudonocardia</taxon>
    </lineage>
</organism>
<evidence type="ECO:0000256" key="1">
    <source>
        <dbReference type="ARBA" id="ARBA00001936"/>
    </source>
</evidence>
<dbReference type="Proteomes" id="UP001597145">
    <property type="component" value="Unassembled WGS sequence"/>
</dbReference>
<reference evidence="9" key="1">
    <citation type="journal article" date="2019" name="Int. J. Syst. Evol. Microbiol.">
        <title>The Global Catalogue of Microorganisms (GCM) 10K type strain sequencing project: providing services to taxonomists for standard genome sequencing and annotation.</title>
        <authorList>
            <consortium name="The Broad Institute Genomics Platform"/>
            <consortium name="The Broad Institute Genome Sequencing Center for Infectious Disease"/>
            <person name="Wu L."/>
            <person name="Ma J."/>
        </authorList>
    </citation>
    <scope>NUCLEOTIDE SEQUENCE [LARGE SCALE GENOMIC DNA]</scope>
    <source>
        <strain evidence="9">JCM 12165</strain>
    </source>
</reference>
<dbReference type="SUPFAM" id="SSF51735">
    <property type="entry name" value="NAD(P)-binding Rossmann-fold domains"/>
    <property type="match status" value="1"/>
</dbReference>
<dbReference type="NCBIfam" id="NF010052">
    <property type="entry name" value="PRK13529.1"/>
    <property type="match status" value="1"/>
</dbReference>
<dbReference type="InterPro" id="IPR012302">
    <property type="entry name" value="Malic_NAD-bd"/>
</dbReference>
<dbReference type="GO" id="GO:0016491">
    <property type="term" value="F:oxidoreductase activity"/>
    <property type="evidence" value="ECO:0007669"/>
    <property type="project" value="UniProtKB-KW"/>
</dbReference>
<keyword evidence="4" id="KW-0520">NAD</keyword>
<dbReference type="PANTHER" id="PTHR23406:SF34">
    <property type="entry name" value="NAD-DEPENDENT MALIC ENZYME, MITOCHONDRIAL"/>
    <property type="match status" value="1"/>
</dbReference>
<dbReference type="EC" id="1.1.1.38" evidence="8"/>
<dbReference type="PRINTS" id="PR00072">
    <property type="entry name" value="MALOXRDTASE"/>
</dbReference>
<comment type="cofactor">
    <cofactor evidence="1">
        <name>Mn(2+)</name>
        <dbReference type="ChEBI" id="CHEBI:29035"/>
    </cofactor>
</comment>
<evidence type="ECO:0000313" key="8">
    <source>
        <dbReference type="EMBL" id="MFD1532658.1"/>
    </source>
</evidence>
<protein>
    <submittedName>
        <fullName evidence="8">NAD-dependent malic enzyme</fullName>
        <ecNumber evidence="8">1.1.1.38</ecNumber>
    </submittedName>
</protein>
<dbReference type="PANTHER" id="PTHR23406">
    <property type="entry name" value="MALIC ENZYME-RELATED"/>
    <property type="match status" value="1"/>
</dbReference>
<dbReference type="Gene3D" id="3.40.50.10380">
    <property type="entry name" value="Malic enzyme, N-terminal domain"/>
    <property type="match status" value="1"/>
</dbReference>
<proteinExistence type="inferred from homology"/>
<dbReference type="InterPro" id="IPR046346">
    <property type="entry name" value="Aminoacid_DH-like_N_sf"/>
</dbReference>
<feature type="domain" description="Malic enzyme N-terminal" evidence="7">
    <location>
        <begin position="120"/>
        <end position="302"/>
    </location>
</feature>
<evidence type="ECO:0000259" key="7">
    <source>
        <dbReference type="SMART" id="SM01274"/>
    </source>
</evidence>
<dbReference type="InterPro" id="IPR012301">
    <property type="entry name" value="Malic_N_dom"/>
</dbReference>
<dbReference type="Gene3D" id="3.40.50.720">
    <property type="entry name" value="NAD(P)-binding Rossmann-like Domain"/>
    <property type="match status" value="1"/>
</dbReference>
<name>A0ABW4FQK0_9PSEU</name>
<comment type="similarity">
    <text evidence="2 5">Belongs to the malic enzymes family.</text>
</comment>
<evidence type="ECO:0000256" key="4">
    <source>
        <dbReference type="ARBA" id="ARBA00023027"/>
    </source>
</evidence>
<accession>A0ABW4FQK0</accession>
<dbReference type="Pfam" id="PF00390">
    <property type="entry name" value="malic"/>
    <property type="match status" value="1"/>
</dbReference>
<dbReference type="InterPro" id="IPR036291">
    <property type="entry name" value="NAD(P)-bd_dom_sf"/>
</dbReference>
<evidence type="ECO:0000256" key="5">
    <source>
        <dbReference type="RuleBase" id="RU003427"/>
    </source>
</evidence>
<feature type="domain" description="Malic enzyme NAD-binding" evidence="6">
    <location>
        <begin position="312"/>
        <end position="572"/>
    </location>
</feature>
<keyword evidence="3 5" id="KW-0479">Metal-binding</keyword>
<dbReference type="SMART" id="SM00919">
    <property type="entry name" value="Malic_M"/>
    <property type="match status" value="1"/>
</dbReference>
<dbReference type="PIRSF" id="PIRSF000106">
    <property type="entry name" value="ME"/>
    <property type="match status" value="1"/>
</dbReference>
<dbReference type="InterPro" id="IPR015884">
    <property type="entry name" value="Malic_enzyme_CS"/>
</dbReference>
<dbReference type="InterPro" id="IPR037062">
    <property type="entry name" value="Malic_N_dom_sf"/>
</dbReference>
<evidence type="ECO:0000256" key="2">
    <source>
        <dbReference type="ARBA" id="ARBA00008785"/>
    </source>
</evidence>
<dbReference type="SMART" id="SM01274">
    <property type="entry name" value="malic"/>
    <property type="match status" value="1"/>
</dbReference>
<evidence type="ECO:0000256" key="3">
    <source>
        <dbReference type="ARBA" id="ARBA00022723"/>
    </source>
</evidence>
<dbReference type="Pfam" id="PF03949">
    <property type="entry name" value="Malic_M"/>
    <property type="match status" value="1"/>
</dbReference>
<evidence type="ECO:0000313" key="9">
    <source>
        <dbReference type="Proteomes" id="UP001597145"/>
    </source>
</evidence>
<dbReference type="PROSITE" id="PS00331">
    <property type="entry name" value="MALIC_ENZYMES"/>
    <property type="match status" value="1"/>
</dbReference>
<comment type="caution">
    <text evidence="8">The sequence shown here is derived from an EMBL/GenBank/DDBJ whole genome shotgun (WGS) entry which is preliminary data.</text>
</comment>
<gene>
    <name evidence="8" type="ORF">ACFSCY_24840</name>
</gene>